<name>A0A3N2PYH2_SODAK</name>
<dbReference type="GeneID" id="39579984"/>
<dbReference type="STRING" id="1314773.A0A3N2PYH2"/>
<dbReference type="OrthoDB" id="2018133at2759"/>
<protein>
    <submittedName>
        <fullName evidence="2">Enoyl-CoA hydratase</fullName>
    </submittedName>
</protein>
<dbReference type="Pfam" id="PF00378">
    <property type="entry name" value="ECH_1"/>
    <property type="match status" value="1"/>
</dbReference>
<dbReference type="AlphaFoldDB" id="A0A3N2PYH2"/>
<dbReference type="Proteomes" id="UP000272025">
    <property type="component" value="Unassembled WGS sequence"/>
</dbReference>
<dbReference type="CDD" id="cd06558">
    <property type="entry name" value="crotonase-like"/>
    <property type="match status" value="1"/>
</dbReference>
<dbReference type="InterPro" id="IPR014748">
    <property type="entry name" value="Enoyl-CoA_hydra_C"/>
</dbReference>
<dbReference type="PANTHER" id="PTHR43684:SF4">
    <property type="entry name" value="ENOYL-COA HYDRATASE_ISOMERASE FAMILY PROTEIN (AFU_ORTHOLOGUE AFUA_1G01890)"/>
    <property type="match status" value="1"/>
</dbReference>
<dbReference type="Gene3D" id="3.90.226.10">
    <property type="entry name" value="2-enoyl-CoA Hydratase, Chain A, domain 1"/>
    <property type="match status" value="1"/>
</dbReference>
<evidence type="ECO:0000256" key="1">
    <source>
        <dbReference type="ARBA" id="ARBA00005254"/>
    </source>
</evidence>
<organism evidence="2 3">
    <name type="scientific">Sodiomyces alkalinus (strain CBS 110278 / VKM F-3762 / F11)</name>
    <name type="common">Alkaliphilic filamentous fungus</name>
    <dbReference type="NCBI Taxonomy" id="1314773"/>
    <lineage>
        <taxon>Eukaryota</taxon>
        <taxon>Fungi</taxon>
        <taxon>Dikarya</taxon>
        <taxon>Ascomycota</taxon>
        <taxon>Pezizomycotina</taxon>
        <taxon>Sordariomycetes</taxon>
        <taxon>Hypocreomycetidae</taxon>
        <taxon>Glomerellales</taxon>
        <taxon>Plectosphaerellaceae</taxon>
        <taxon>Sodiomyces</taxon>
    </lineage>
</organism>
<reference evidence="2 3" key="1">
    <citation type="journal article" date="2018" name="Mol. Ecol.">
        <title>The obligate alkalophilic soda-lake fungus Sodiomyces alkalinus has shifted to a protein diet.</title>
        <authorList>
            <person name="Grum-Grzhimaylo A.A."/>
            <person name="Falkoski D.L."/>
            <person name="van den Heuvel J."/>
            <person name="Valero-Jimenez C.A."/>
            <person name="Min B."/>
            <person name="Choi I.G."/>
            <person name="Lipzen A."/>
            <person name="Daum C.G."/>
            <person name="Aanen D.K."/>
            <person name="Tsang A."/>
            <person name="Henrissat B."/>
            <person name="Bilanenko E.N."/>
            <person name="de Vries R.P."/>
            <person name="van Kan J.A.L."/>
            <person name="Grigoriev I.V."/>
            <person name="Debets A.J.M."/>
        </authorList>
    </citation>
    <scope>NUCLEOTIDE SEQUENCE [LARGE SCALE GENOMIC DNA]</scope>
    <source>
        <strain evidence="2 3">F11</strain>
    </source>
</reference>
<dbReference type="InterPro" id="IPR029045">
    <property type="entry name" value="ClpP/crotonase-like_dom_sf"/>
</dbReference>
<dbReference type="RefSeq" id="XP_028467353.1">
    <property type="nucleotide sequence ID" value="XM_028611506.1"/>
</dbReference>
<evidence type="ECO:0000313" key="2">
    <source>
        <dbReference type="EMBL" id="ROT39547.1"/>
    </source>
</evidence>
<sequence length="310" mass="33720">MASTTPLPESYNTYQLPEIKLSHHPASSPHVTPVILVILNRPEARNAFTEPMTDSLETAFTVLGADPRVKAIVLTGCDPTNRTFCVGMDLALASTGRSYHFDKPLRREAYRDGGGRVSLAIHRCPKPVVAAINGSAVGVGITMTLPATIRVASNRAKIGFVFGRRGLNMEACSSFFLPRLIGTSRAMRLVATGEVFPATREDVFGGLFAEVVDPDQVVPRALAIAEDVAANVSGVAFQLSKELMYRGPGSPEEAHLLESAVFFDMIRGADSKEGIRSFREKRAPDFRASLEKDPPAAYPWWEEKDAEAKM</sequence>
<dbReference type="InterPro" id="IPR001753">
    <property type="entry name" value="Enoyl-CoA_hydra/iso"/>
</dbReference>
<evidence type="ECO:0000313" key="3">
    <source>
        <dbReference type="Proteomes" id="UP000272025"/>
    </source>
</evidence>
<keyword evidence="3" id="KW-1185">Reference proteome</keyword>
<gene>
    <name evidence="2" type="ORF">SODALDRAFT_331662</name>
</gene>
<accession>A0A3N2PYH2</accession>
<comment type="similarity">
    <text evidence="1">Belongs to the enoyl-CoA hydratase/isomerase family.</text>
</comment>
<dbReference type="SUPFAM" id="SSF52096">
    <property type="entry name" value="ClpP/crotonase"/>
    <property type="match status" value="1"/>
</dbReference>
<proteinExistence type="inferred from homology"/>
<dbReference type="Gene3D" id="1.10.12.10">
    <property type="entry name" value="Lyase 2-enoyl-coa Hydratase, Chain A, domain 2"/>
    <property type="match status" value="1"/>
</dbReference>
<dbReference type="EMBL" id="ML119053">
    <property type="protein sequence ID" value="ROT39547.1"/>
    <property type="molecule type" value="Genomic_DNA"/>
</dbReference>
<dbReference type="InterPro" id="IPR051053">
    <property type="entry name" value="ECH/Chromodomain_protein"/>
</dbReference>
<dbReference type="PANTHER" id="PTHR43684">
    <property type="match status" value="1"/>
</dbReference>